<dbReference type="KEGG" id="sna:Snas_0024"/>
<keyword evidence="3" id="KW-1185">Reference proteome</keyword>
<reference evidence="2 3" key="1">
    <citation type="journal article" date="2009" name="Stand. Genomic Sci.">
        <title>Complete genome sequence of Stackebrandtia nassauensis type strain (LLR-40K-21).</title>
        <authorList>
            <person name="Munk C."/>
            <person name="Lapidus A."/>
            <person name="Copeland A."/>
            <person name="Jando M."/>
            <person name="Mayilraj S."/>
            <person name="Glavina Del Rio T."/>
            <person name="Nolan M."/>
            <person name="Chen F."/>
            <person name="Lucas S."/>
            <person name="Tice H."/>
            <person name="Cheng J.F."/>
            <person name="Han C."/>
            <person name="Detter J.C."/>
            <person name="Bruce D."/>
            <person name="Goodwin L."/>
            <person name="Chain P."/>
            <person name="Pitluck S."/>
            <person name="Goker M."/>
            <person name="Ovchinikova G."/>
            <person name="Pati A."/>
            <person name="Ivanova N."/>
            <person name="Mavromatis K."/>
            <person name="Chen A."/>
            <person name="Palaniappan K."/>
            <person name="Land M."/>
            <person name="Hauser L."/>
            <person name="Chang Y.J."/>
            <person name="Jeffries C.D."/>
            <person name="Bristow J."/>
            <person name="Eisen J.A."/>
            <person name="Markowitz V."/>
            <person name="Hugenholtz P."/>
            <person name="Kyrpides N.C."/>
            <person name="Klenk H.P."/>
        </authorList>
    </citation>
    <scope>NUCLEOTIDE SEQUENCE [LARGE SCALE GENOMIC DNA]</scope>
    <source>
        <strain evidence="3">DSM 44728 / CIP 108903 / NRRL B-16338 / NBRC 102104 / LLR-40K-21</strain>
    </source>
</reference>
<dbReference type="HOGENOM" id="CLU_1524226_0_0_11"/>
<dbReference type="OrthoDB" id="5194494at2"/>
<evidence type="ECO:0000313" key="2">
    <source>
        <dbReference type="EMBL" id="ADD39746.1"/>
    </source>
</evidence>
<feature type="region of interest" description="Disordered" evidence="1">
    <location>
        <begin position="122"/>
        <end position="176"/>
    </location>
</feature>
<dbReference type="RefSeq" id="WP_013015317.1">
    <property type="nucleotide sequence ID" value="NC_013947.1"/>
</dbReference>
<feature type="compositionally biased region" description="Basic and acidic residues" evidence="1">
    <location>
        <begin position="122"/>
        <end position="148"/>
    </location>
</feature>
<evidence type="ECO:0000313" key="3">
    <source>
        <dbReference type="Proteomes" id="UP000000844"/>
    </source>
</evidence>
<evidence type="ECO:0008006" key="4">
    <source>
        <dbReference type="Google" id="ProtNLM"/>
    </source>
</evidence>
<proteinExistence type="predicted"/>
<feature type="compositionally biased region" description="Basic residues" evidence="1">
    <location>
        <begin position="149"/>
        <end position="169"/>
    </location>
</feature>
<accession>D3PTY8</accession>
<evidence type="ECO:0000256" key="1">
    <source>
        <dbReference type="SAM" id="MobiDB-lite"/>
    </source>
</evidence>
<dbReference type="Proteomes" id="UP000000844">
    <property type="component" value="Chromosome"/>
</dbReference>
<name>D3PTY8_STANL</name>
<organism evidence="2 3">
    <name type="scientific">Stackebrandtia nassauensis (strain DSM 44728 / CIP 108903 / NRRL B-16338 / NBRC 102104 / LLR-40K-21)</name>
    <dbReference type="NCBI Taxonomy" id="446470"/>
    <lineage>
        <taxon>Bacteria</taxon>
        <taxon>Bacillati</taxon>
        <taxon>Actinomycetota</taxon>
        <taxon>Actinomycetes</taxon>
        <taxon>Glycomycetales</taxon>
        <taxon>Glycomycetaceae</taxon>
        <taxon>Stackebrandtia</taxon>
    </lineage>
</organism>
<protein>
    <recommendedName>
        <fullName evidence="4">Heparin-binding hemagglutinin</fullName>
    </recommendedName>
</protein>
<gene>
    <name evidence="2" type="ordered locus">Snas_0024</name>
</gene>
<sequence>MPTKKLPSPVYAAAGAGEALVEQLKKLPSKAEELRDRTKLDERATKLRETVTENVKQGVDTLKHLDREKLREVALETASTLGEKAREAREKAAETYSEFVERGEHVVAGERGPIKVISTVAKEDAKADTEAKVEQAKAEATEKAEAKPATRKPAAKKSTAKKTTTKKATTKAEGAK</sequence>
<dbReference type="AlphaFoldDB" id="D3PTY8"/>
<dbReference type="EMBL" id="CP001778">
    <property type="protein sequence ID" value="ADD39746.1"/>
    <property type="molecule type" value="Genomic_DNA"/>
</dbReference>
<dbReference type="STRING" id="446470.Snas_0024"/>